<accession>A0A9D0ZM21</accession>
<comment type="caution">
    <text evidence="1">The sequence shown here is derived from an EMBL/GenBank/DDBJ whole genome shotgun (WGS) entry which is preliminary data.</text>
</comment>
<protein>
    <submittedName>
        <fullName evidence="1">Uncharacterized protein</fullName>
    </submittedName>
</protein>
<dbReference type="Proteomes" id="UP000824260">
    <property type="component" value="Unassembled WGS sequence"/>
</dbReference>
<evidence type="ECO:0000313" key="2">
    <source>
        <dbReference type="Proteomes" id="UP000824260"/>
    </source>
</evidence>
<name>A0A9D0ZM21_9FIRM</name>
<organism evidence="1 2">
    <name type="scientific">Candidatus Pullichristensenella stercorigallinarum</name>
    <dbReference type="NCBI Taxonomy" id="2840909"/>
    <lineage>
        <taxon>Bacteria</taxon>
        <taxon>Bacillati</taxon>
        <taxon>Bacillota</taxon>
        <taxon>Clostridia</taxon>
        <taxon>Candidatus Pullichristensenella</taxon>
    </lineage>
</organism>
<gene>
    <name evidence="1" type="ORF">IAA52_07890</name>
</gene>
<dbReference type="AlphaFoldDB" id="A0A9D0ZM21"/>
<reference evidence="1" key="2">
    <citation type="journal article" date="2021" name="PeerJ">
        <title>Extensive microbial diversity within the chicken gut microbiome revealed by metagenomics and culture.</title>
        <authorList>
            <person name="Gilroy R."/>
            <person name="Ravi A."/>
            <person name="Getino M."/>
            <person name="Pursley I."/>
            <person name="Horton D.L."/>
            <person name="Alikhan N.F."/>
            <person name="Baker D."/>
            <person name="Gharbi K."/>
            <person name="Hall N."/>
            <person name="Watson M."/>
            <person name="Adriaenssens E.M."/>
            <person name="Foster-Nyarko E."/>
            <person name="Jarju S."/>
            <person name="Secka A."/>
            <person name="Antonio M."/>
            <person name="Oren A."/>
            <person name="Chaudhuri R.R."/>
            <person name="La Ragione R."/>
            <person name="Hildebrand F."/>
            <person name="Pallen M.J."/>
        </authorList>
    </citation>
    <scope>NUCLEOTIDE SEQUENCE</scope>
    <source>
        <strain evidence="1">ChiSjej6B24-2974</strain>
    </source>
</reference>
<dbReference type="EMBL" id="DVFZ01000078">
    <property type="protein sequence ID" value="HIQ83010.1"/>
    <property type="molecule type" value="Genomic_DNA"/>
</dbReference>
<sequence length="79" mass="9010">MLDTLHACLNTDYLSDLRYDRNVRRVLPFALGVLPDARFSVREWNRALGYLYGDGGLRFATVAAAKQYVQTHPMPEILP</sequence>
<proteinExistence type="predicted"/>
<evidence type="ECO:0000313" key="1">
    <source>
        <dbReference type="EMBL" id="HIQ83010.1"/>
    </source>
</evidence>
<reference evidence="1" key="1">
    <citation type="submission" date="2020-10" db="EMBL/GenBank/DDBJ databases">
        <authorList>
            <person name="Gilroy R."/>
        </authorList>
    </citation>
    <scope>NUCLEOTIDE SEQUENCE</scope>
    <source>
        <strain evidence="1">ChiSjej6B24-2974</strain>
    </source>
</reference>